<dbReference type="PROSITE" id="PS51819">
    <property type="entry name" value="VOC"/>
    <property type="match status" value="2"/>
</dbReference>
<dbReference type="InterPro" id="IPR050383">
    <property type="entry name" value="GlyoxalaseI/FosfomycinResist"/>
</dbReference>
<dbReference type="Proteomes" id="UP001629214">
    <property type="component" value="Unassembled WGS sequence"/>
</dbReference>
<dbReference type="PANTHER" id="PTHR21366:SF14">
    <property type="entry name" value="GLYOXALASE DOMAIN-CONTAINING PROTEIN 5"/>
    <property type="match status" value="1"/>
</dbReference>
<feature type="domain" description="VOC" evidence="1">
    <location>
        <begin position="12"/>
        <end position="121"/>
    </location>
</feature>
<evidence type="ECO:0000313" key="2">
    <source>
        <dbReference type="EMBL" id="MFL9877078.1"/>
    </source>
</evidence>
<name>A0ABW8Z487_9BURK</name>
<protein>
    <submittedName>
        <fullName evidence="2">VOC family protein</fullName>
    </submittedName>
</protein>
<dbReference type="RefSeq" id="WP_408165078.1">
    <property type="nucleotide sequence ID" value="NZ_JAQQFR010000001.1"/>
</dbReference>
<dbReference type="EMBL" id="JAQQFR010000001">
    <property type="protein sequence ID" value="MFL9877078.1"/>
    <property type="molecule type" value="Genomic_DNA"/>
</dbReference>
<dbReference type="PANTHER" id="PTHR21366">
    <property type="entry name" value="GLYOXALASE FAMILY PROTEIN"/>
    <property type="match status" value="1"/>
</dbReference>
<dbReference type="Pfam" id="PF00903">
    <property type="entry name" value="Glyoxalase"/>
    <property type="match status" value="1"/>
</dbReference>
<keyword evidence="3" id="KW-1185">Reference proteome</keyword>
<feature type="domain" description="VOC" evidence="1">
    <location>
        <begin position="157"/>
        <end position="272"/>
    </location>
</feature>
<organism evidence="2 3">
    <name type="scientific">Herbaspirillum rhizosphaerae</name>
    <dbReference type="NCBI Taxonomy" id="346179"/>
    <lineage>
        <taxon>Bacteria</taxon>
        <taxon>Pseudomonadati</taxon>
        <taxon>Pseudomonadota</taxon>
        <taxon>Betaproteobacteria</taxon>
        <taxon>Burkholderiales</taxon>
        <taxon>Oxalobacteraceae</taxon>
        <taxon>Herbaspirillum</taxon>
    </lineage>
</organism>
<proteinExistence type="predicted"/>
<dbReference type="InterPro" id="IPR004360">
    <property type="entry name" value="Glyas_Fos-R_dOase_dom"/>
</dbReference>
<dbReference type="InterPro" id="IPR037523">
    <property type="entry name" value="VOC_core"/>
</dbReference>
<dbReference type="SUPFAM" id="SSF54593">
    <property type="entry name" value="Glyoxalase/Bleomycin resistance protein/Dihydroxybiphenyl dioxygenase"/>
    <property type="match status" value="1"/>
</dbReference>
<evidence type="ECO:0000259" key="1">
    <source>
        <dbReference type="PROSITE" id="PS51819"/>
    </source>
</evidence>
<sequence>MSNQPRPAGVHSIDHFAINVPSLAQADHFYRNFGLEVNGSSDELELRAQDGHRWARVLPASGKSLAYLSFNCYAADLAQIERQARAAGASFDVDAKSLRGAAKEGIWFYDLDGNLLQVKAGVKTTPDSKLPLVQEQAPANARGSVTRAEAPFIRPRRMSHVLMFSPDVPRIVDFYNRALGLRLSDKSIDVIAFTHGPHGSDHHLVAFAKSSAKGWHHVAWDVARIDDVGIGAAQMAKAGYKEGWGTGRHVLGSNYFHYVRDPWGSFSEYSADIDYVPAGVDWPAGDFLPEDSLYLWGPDVPEYFIRNTDS</sequence>
<accession>A0ABW8Z487</accession>
<dbReference type="InterPro" id="IPR029068">
    <property type="entry name" value="Glyas_Bleomycin-R_OHBP_Dase"/>
</dbReference>
<evidence type="ECO:0000313" key="3">
    <source>
        <dbReference type="Proteomes" id="UP001629214"/>
    </source>
</evidence>
<comment type="caution">
    <text evidence="2">The sequence shown here is derived from an EMBL/GenBank/DDBJ whole genome shotgun (WGS) entry which is preliminary data.</text>
</comment>
<reference evidence="2 3" key="1">
    <citation type="journal article" date="2024" name="Chem. Sci.">
        <title>Discovery of megapolipeptins by genome mining of a Burkholderiales bacteria collection.</title>
        <authorList>
            <person name="Paulo B.S."/>
            <person name="Recchia M.J.J."/>
            <person name="Lee S."/>
            <person name="Fergusson C.H."/>
            <person name="Romanowski S.B."/>
            <person name="Hernandez A."/>
            <person name="Krull N."/>
            <person name="Liu D.Y."/>
            <person name="Cavanagh H."/>
            <person name="Bos A."/>
            <person name="Gray C.A."/>
            <person name="Murphy B.T."/>
            <person name="Linington R.G."/>
            <person name="Eustaquio A.S."/>
        </authorList>
    </citation>
    <scope>NUCLEOTIDE SEQUENCE [LARGE SCALE GENOMIC DNA]</scope>
    <source>
        <strain evidence="2 3">RL21-008-BIB-B</strain>
    </source>
</reference>
<gene>
    <name evidence="2" type="ORF">PQR63_01695</name>
</gene>
<dbReference type="Gene3D" id="3.10.180.10">
    <property type="entry name" value="2,3-Dihydroxybiphenyl 1,2-Dioxygenase, domain 1"/>
    <property type="match status" value="2"/>
</dbReference>